<dbReference type="InterPro" id="IPR039683">
    <property type="entry name" value="Lsm12-like"/>
</dbReference>
<dbReference type="InterPro" id="IPR048478">
    <property type="entry name" value="LSM12_LSM"/>
</dbReference>
<proteinExistence type="predicted"/>
<dbReference type="PANTHER" id="PTHR13542">
    <property type="entry name" value="LSM12 HOMOLOG"/>
    <property type="match status" value="1"/>
</dbReference>
<evidence type="ECO:0000313" key="2">
    <source>
        <dbReference type="Ensembl" id="ENSEBUP00000026470.1"/>
    </source>
</evidence>
<dbReference type="Ensembl" id="ENSEBUT00000027046.1">
    <property type="protein sequence ID" value="ENSEBUP00000026470.1"/>
    <property type="gene ID" value="ENSEBUG00000016299.1"/>
</dbReference>
<dbReference type="Pfam" id="PF21166">
    <property type="entry name" value="LSM12_LSM"/>
    <property type="match status" value="1"/>
</dbReference>
<dbReference type="GeneTree" id="ENSGT00390000006956"/>
<dbReference type="InterPro" id="IPR019181">
    <property type="entry name" value="LSM12_ABD"/>
</dbReference>
<feature type="domain" description="AD" evidence="1">
    <location>
        <begin position="79"/>
        <end position="173"/>
    </location>
</feature>
<reference evidence="2" key="2">
    <citation type="submission" date="2025-09" db="UniProtKB">
        <authorList>
            <consortium name="Ensembl"/>
        </authorList>
    </citation>
    <scope>IDENTIFICATION</scope>
</reference>
<name>A0A8C4R8W5_EPTBU</name>
<dbReference type="InterPro" id="IPR047574">
    <property type="entry name" value="AD"/>
</dbReference>
<evidence type="ECO:0000259" key="1">
    <source>
        <dbReference type="PROSITE" id="PS52001"/>
    </source>
</evidence>
<evidence type="ECO:0000313" key="3">
    <source>
        <dbReference type="Proteomes" id="UP000694388"/>
    </source>
</evidence>
<dbReference type="AlphaFoldDB" id="A0A8C4R8W5"/>
<dbReference type="Pfam" id="PF09793">
    <property type="entry name" value="AD"/>
    <property type="match status" value="1"/>
</dbReference>
<organism evidence="2 3">
    <name type="scientific">Eptatretus burgeri</name>
    <name type="common">Inshore hagfish</name>
    <dbReference type="NCBI Taxonomy" id="7764"/>
    <lineage>
        <taxon>Eukaryota</taxon>
        <taxon>Metazoa</taxon>
        <taxon>Chordata</taxon>
        <taxon>Craniata</taxon>
        <taxon>Vertebrata</taxon>
        <taxon>Cyclostomata</taxon>
        <taxon>Myxini</taxon>
        <taxon>Myxiniformes</taxon>
        <taxon>Myxinidae</taxon>
        <taxon>Eptatretinae</taxon>
        <taxon>Eptatretus</taxon>
    </lineage>
</organism>
<dbReference type="Proteomes" id="UP000694388">
    <property type="component" value="Unplaced"/>
</dbReference>
<dbReference type="SMART" id="SM00995">
    <property type="entry name" value="AD"/>
    <property type="match status" value="1"/>
</dbReference>
<protein>
    <submittedName>
        <fullName evidence="2">LSM12 homolog b</fullName>
    </submittedName>
</protein>
<sequence>MAAPSECFSVGSRISCLTCLGQKIRGEVLAFDYQSKMLTLKCPSSSGRAHLSDVYLVNLALVKEVETLGESTEPPPALTALNVTKLTRRMNTEVGEKMSHAHALSMGVTPEGLQLFQTIQKTIKDCKWNEKNIIVMDEVTISPPYRMENCKGSEGNALVHVRKIVWWFNVKENGDSTGESSVRRMVHRHEIQHASSALFPYKVWKESAIADLHQRVVREV</sequence>
<accession>A0A8C4R8W5</accession>
<dbReference type="PROSITE" id="PS52001">
    <property type="entry name" value="AD"/>
    <property type="match status" value="1"/>
</dbReference>
<dbReference type="CDD" id="cd01735">
    <property type="entry name" value="LSm12_N"/>
    <property type="match status" value="1"/>
</dbReference>
<keyword evidence="3" id="KW-1185">Reference proteome</keyword>
<reference evidence="2" key="1">
    <citation type="submission" date="2025-08" db="UniProtKB">
        <authorList>
            <consortium name="Ensembl"/>
        </authorList>
    </citation>
    <scope>IDENTIFICATION</scope>
</reference>